<evidence type="ECO:0000256" key="7">
    <source>
        <dbReference type="ARBA" id="ARBA00023326"/>
    </source>
</evidence>
<dbReference type="SUPFAM" id="SSF51989">
    <property type="entry name" value="Glycosyl hydrolases family 6, cellulases"/>
    <property type="match status" value="1"/>
</dbReference>
<evidence type="ECO:0000256" key="6">
    <source>
        <dbReference type="ARBA" id="ARBA00023295"/>
    </source>
</evidence>
<keyword evidence="6" id="KW-0326">Glycosidase</keyword>
<dbReference type="Pfam" id="PF00553">
    <property type="entry name" value="CBM_2"/>
    <property type="match status" value="1"/>
</dbReference>
<feature type="active site" description="Proton donor" evidence="8">
    <location>
        <position position="414"/>
    </location>
</feature>
<evidence type="ECO:0000256" key="4">
    <source>
        <dbReference type="ARBA" id="ARBA00023157"/>
    </source>
</evidence>
<dbReference type="GO" id="GO:0016787">
    <property type="term" value="F:hydrolase activity"/>
    <property type="evidence" value="ECO:0007669"/>
    <property type="project" value="UniProtKB-KW"/>
</dbReference>
<dbReference type="SUPFAM" id="SSF49384">
    <property type="entry name" value="Carbohydrate-binding domain"/>
    <property type="match status" value="1"/>
</dbReference>
<dbReference type="InterPro" id="IPR012291">
    <property type="entry name" value="CBM2_carb-bd_dom_sf"/>
</dbReference>
<evidence type="ECO:0000259" key="11">
    <source>
        <dbReference type="PROSITE" id="PS51173"/>
    </source>
</evidence>
<evidence type="ECO:0000313" key="14">
    <source>
        <dbReference type="Proteomes" id="UP001595555"/>
    </source>
</evidence>
<feature type="chain" id="PRO_5046948961" evidence="10">
    <location>
        <begin position="28"/>
        <end position="430"/>
    </location>
</feature>
<dbReference type="InterPro" id="IPR001919">
    <property type="entry name" value="CBD2"/>
</dbReference>
<feature type="region of interest" description="Disordered" evidence="9">
    <location>
        <begin position="127"/>
        <end position="153"/>
    </location>
</feature>
<dbReference type="InterPro" id="IPR036434">
    <property type="entry name" value="Beta_cellobiohydrolase_sf"/>
</dbReference>
<keyword evidence="3" id="KW-0136">Cellulose degradation</keyword>
<feature type="region of interest" description="Disordered" evidence="9">
    <location>
        <begin position="211"/>
        <end position="261"/>
    </location>
</feature>
<dbReference type="InterPro" id="IPR002883">
    <property type="entry name" value="CBM10/Dockerin_dom"/>
</dbReference>
<dbReference type="PANTHER" id="PTHR34876:SF4">
    <property type="entry name" value="1,4-BETA-D-GLUCAN CELLOBIOHYDROLASE C-RELATED"/>
    <property type="match status" value="1"/>
</dbReference>
<evidence type="ECO:0000259" key="12">
    <source>
        <dbReference type="PROSITE" id="PS51763"/>
    </source>
</evidence>
<sequence length="430" mass="44433">MKTSLRKTLGIASLLGLSMVGVSQAQAAVCSYTLNNEWNTGFQGTISITNNGTTAINGWTVGWAYTNNRITSSWNATLSGNNPYSASALSWNSSIQPGQTISFGVQGNKNGNTAEIPAITGSVCGNTPGSSAPSSVPPASSSSLANTSSSQPNQCASQCNWYGTLYPTCKTTTNGWGYEDGRSCISTATCTSQPSPFGVVSNCGISSSAVTTSSSSSLRSSSSVATTPSSSSVSSSLVPPSSSSISSSSLISSSTTSSSSSVVSSSIASSSAVSMSSSSVGSVGPRLDNPFVGAQWYIDPIWSAKAQAETGGSKIANYNTAVWMDRIGAIAPTDGSWGLRDHLDAALAQKANVIQVVVYDLPNRDCHALASNGELKQGVEGTTRYRTEYIDVLASIFADPKYRELRIIAIIEPDSLPNLVTNLSTPACQQ</sequence>
<dbReference type="Proteomes" id="UP001595555">
    <property type="component" value="Unassembled WGS sequence"/>
</dbReference>
<dbReference type="EMBL" id="JBHRTF010000006">
    <property type="protein sequence ID" value="MFC3116638.1"/>
    <property type="molecule type" value="Genomic_DNA"/>
</dbReference>
<dbReference type="Pfam" id="PF01341">
    <property type="entry name" value="Glyco_hydro_6"/>
    <property type="match status" value="1"/>
</dbReference>
<feature type="non-terminal residue" evidence="13">
    <location>
        <position position="430"/>
    </location>
</feature>
<evidence type="ECO:0000256" key="9">
    <source>
        <dbReference type="SAM" id="MobiDB-lite"/>
    </source>
</evidence>
<evidence type="ECO:0000256" key="3">
    <source>
        <dbReference type="ARBA" id="ARBA00023001"/>
    </source>
</evidence>
<dbReference type="SUPFAM" id="SSF57615">
    <property type="entry name" value="Type X cellulose binding domain, CBDX"/>
    <property type="match status" value="1"/>
</dbReference>
<proteinExistence type="predicted"/>
<dbReference type="InterPro" id="IPR016288">
    <property type="entry name" value="Beta_cellobiohydrolase"/>
</dbReference>
<dbReference type="Gene3D" id="2.30.32.30">
    <property type="entry name" value="CBM10"/>
    <property type="match status" value="1"/>
</dbReference>
<feature type="domain" description="CBM10" evidence="12">
    <location>
        <begin position="158"/>
        <end position="187"/>
    </location>
</feature>
<dbReference type="RefSeq" id="WP_378120139.1">
    <property type="nucleotide sequence ID" value="NZ_JBHRTF010000006.1"/>
</dbReference>
<name>A0ABV7FIQ2_9GAMM</name>
<organism evidence="13 14">
    <name type="scientific">Cellvibrio fontiphilus</name>
    <dbReference type="NCBI Taxonomy" id="1815559"/>
    <lineage>
        <taxon>Bacteria</taxon>
        <taxon>Pseudomonadati</taxon>
        <taxon>Pseudomonadota</taxon>
        <taxon>Gammaproteobacteria</taxon>
        <taxon>Cellvibrionales</taxon>
        <taxon>Cellvibrionaceae</taxon>
        <taxon>Cellvibrio</taxon>
    </lineage>
</organism>
<feature type="domain" description="CBM2" evidence="11">
    <location>
        <begin position="23"/>
        <end position="127"/>
    </location>
</feature>
<keyword evidence="7" id="KW-0624">Polysaccharide degradation</keyword>
<dbReference type="InterPro" id="IPR008965">
    <property type="entry name" value="CBM2/CBM3_carb-bd_dom_sf"/>
</dbReference>
<dbReference type="PANTHER" id="PTHR34876">
    <property type="match status" value="1"/>
</dbReference>
<feature type="signal peptide" evidence="10">
    <location>
        <begin position="1"/>
        <end position="27"/>
    </location>
</feature>
<feature type="compositionally biased region" description="Low complexity" evidence="9">
    <location>
        <begin position="130"/>
        <end position="150"/>
    </location>
</feature>
<dbReference type="Pfam" id="PF02013">
    <property type="entry name" value="CBM_10"/>
    <property type="match status" value="1"/>
</dbReference>
<keyword evidence="14" id="KW-1185">Reference proteome</keyword>
<dbReference type="InterPro" id="IPR036601">
    <property type="entry name" value="CBM10_sf"/>
</dbReference>
<dbReference type="PROSITE" id="PS00656">
    <property type="entry name" value="GLYCOSYL_HYDROL_F6_2"/>
    <property type="match status" value="1"/>
</dbReference>
<dbReference type="PROSITE" id="PS00561">
    <property type="entry name" value="CBM2_A"/>
    <property type="match status" value="1"/>
</dbReference>
<keyword evidence="5" id="KW-0119">Carbohydrate metabolism</keyword>
<dbReference type="InterPro" id="IPR001524">
    <property type="entry name" value="Glyco_hydro_6_CS"/>
</dbReference>
<protein>
    <submittedName>
        <fullName evidence="13">Glycoside hydrolase family 6 protein</fullName>
    </submittedName>
</protein>
<dbReference type="SMART" id="SM01064">
    <property type="entry name" value="CBM_10"/>
    <property type="match status" value="1"/>
</dbReference>
<dbReference type="PROSITE" id="PS51763">
    <property type="entry name" value="CBM10"/>
    <property type="match status" value="1"/>
</dbReference>
<keyword evidence="2 13" id="KW-0378">Hydrolase</keyword>
<evidence type="ECO:0000256" key="2">
    <source>
        <dbReference type="ARBA" id="ARBA00022801"/>
    </source>
</evidence>
<reference evidence="14" key="1">
    <citation type="journal article" date="2019" name="Int. J. Syst. Evol. Microbiol.">
        <title>The Global Catalogue of Microorganisms (GCM) 10K type strain sequencing project: providing services to taxonomists for standard genome sequencing and annotation.</title>
        <authorList>
            <consortium name="The Broad Institute Genomics Platform"/>
            <consortium name="The Broad Institute Genome Sequencing Center for Infectious Disease"/>
            <person name="Wu L."/>
            <person name="Ma J."/>
        </authorList>
    </citation>
    <scope>NUCLEOTIDE SEQUENCE [LARGE SCALE GENOMIC DNA]</scope>
    <source>
        <strain evidence="14">KCTC 52237</strain>
    </source>
</reference>
<dbReference type="InterPro" id="IPR018366">
    <property type="entry name" value="CBM2_CS"/>
</dbReference>
<accession>A0ABV7FIQ2</accession>
<dbReference type="InterPro" id="IPR009031">
    <property type="entry name" value="CBM10"/>
</dbReference>
<dbReference type="Gene3D" id="2.60.40.290">
    <property type="match status" value="1"/>
</dbReference>
<dbReference type="SMART" id="SM00637">
    <property type="entry name" value="CBD_II"/>
    <property type="match status" value="1"/>
</dbReference>
<dbReference type="Gene3D" id="3.20.20.40">
    <property type="entry name" value="1, 4-beta cellobiohydrolase"/>
    <property type="match status" value="1"/>
</dbReference>
<comment type="caution">
    <text evidence="13">The sequence shown here is derived from an EMBL/GenBank/DDBJ whole genome shotgun (WGS) entry which is preliminary data.</text>
</comment>
<dbReference type="PROSITE" id="PS51173">
    <property type="entry name" value="CBM2"/>
    <property type="match status" value="1"/>
</dbReference>
<keyword evidence="1 10" id="KW-0732">Signal</keyword>
<evidence type="ECO:0000256" key="1">
    <source>
        <dbReference type="ARBA" id="ARBA00022729"/>
    </source>
</evidence>
<gene>
    <name evidence="13" type="ORF">ACFODX_13785</name>
</gene>
<evidence type="ECO:0000256" key="5">
    <source>
        <dbReference type="ARBA" id="ARBA00023277"/>
    </source>
</evidence>
<keyword evidence="4" id="KW-1015">Disulfide bond</keyword>
<evidence type="ECO:0000256" key="10">
    <source>
        <dbReference type="SAM" id="SignalP"/>
    </source>
</evidence>
<evidence type="ECO:0000256" key="8">
    <source>
        <dbReference type="PROSITE-ProRule" id="PRU10057"/>
    </source>
</evidence>
<evidence type="ECO:0000313" key="13">
    <source>
        <dbReference type="EMBL" id="MFC3116638.1"/>
    </source>
</evidence>